<sequence length="351" mass="37461">MELLYFYALAHQTAFDVRWIKSRSISELLVAPLADRLAACTLPTEGEAAEEAGDEALTVLGGSFVQAVRLGESGRVESLSYRDAGTGEEHTLDDLSGCVLALGAKGMKSVMRGSPQLARRAPELCAAASLDAIDVVAVRLWLDVTVPTRTPANVFSKFPALRGAGGTFFMLDQLQNDDLSLLWGGDEPQGSVVACDFYNAGGLLPLSEEDIVSMLMEELLPAAVPEFGAATVVESYVQRYPGAVTWFSPGSYSKRPPLVTSVPNLVCAGDWVRMGDREHGAKGLCQERAYVSGLEAGNALARSGFLGSNRREHPVIPVRDDEPQVVAGRTANKMLANALAPLGLPASPWVR</sequence>
<dbReference type="GO" id="GO:0016491">
    <property type="term" value="F:oxidoreductase activity"/>
    <property type="evidence" value="ECO:0007669"/>
    <property type="project" value="InterPro"/>
</dbReference>
<dbReference type="PANTHER" id="PTHR42923:SF46">
    <property type="entry name" value="AMINE OXIDASE"/>
    <property type="match status" value="1"/>
</dbReference>
<proteinExistence type="predicted"/>
<dbReference type="Pfam" id="PF01593">
    <property type="entry name" value="Amino_oxidase"/>
    <property type="match status" value="1"/>
</dbReference>
<reference evidence="2" key="1">
    <citation type="submission" date="2021-01" db="EMBL/GenBank/DDBJ databases">
        <authorList>
            <person name="Corre E."/>
            <person name="Pelletier E."/>
            <person name="Niang G."/>
            <person name="Scheremetjew M."/>
            <person name="Finn R."/>
            <person name="Kale V."/>
            <person name="Holt S."/>
            <person name="Cochrane G."/>
            <person name="Meng A."/>
            <person name="Brown T."/>
            <person name="Cohen L."/>
        </authorList>
    </citation>
    <scope>NUCLEOTIDE SEQUENCE</scope>
    <source>
        <strain evidence="2">UTEX LB 985</strain>
    </source>
</reference>
<protein>
    <recommendedName>
        <fullName evidence="1">Amine oxidase domain-containing protein</fullName>
    </recommendedName>
</protein>
<dbReference type="InterPro" id="IPR050464">
    <property type="entry name" value="Zeta_carotene_desat/Oxidored"/>
</dbReference>
<name>A0A7S2N6K8_9EUKA</name>
<feature type="domain" description="Amine oxidase" evidence="1">
    <location>
        <begin position="98"/>
        <end position="275"/>
    </location>
</feature>
<dbReference type="InterPro" id="IPR036188">
    <property type="entry name" value="FAD/NAD-bd_sf"/>
</dbReference>
<accession>A0A7S2N6K8</accession>
<dbReference type="SUPFAM" id="SSF51905">
    <property type="entry name" value="FAD/NAD(P)-binding domain"/>
    <property type="match status" value="1"/>
</dbReference>
<evidence type="ECO:0000313" key="2">
    <source>
        <dbReference type="EMBL" id="CAD9522630.1"/>
    </source>
</evidence>
<dbReference type="InterPro" id="IPR002937">
    <property type="entry name" value="Amino_oxidase"/>
</dbReference>
<dbReference type="EMBL" id="HBGU01064182">
    <property type="protein sequence ID" value="CAD9522630.1"/>
    <property type="molecule type" value="Transcribed_RNA"/>
</dbReference>
<gene>
    <name evidence="2" type="ORF">CBRE1094_LOCUS35001</name>
</gene>
<dbReference type="AlphaFoldDB" id="A0A7S2N6K8"/>
<evidence type="ECO:0000259" key="1">
    <source>
        <dbReference type="Pfam" id="PF01593"/>
    </source>
</evidence>
<dbReference type="PANTHER" id="PTHR42923">
    <property type="entry name" value="PROTOPORPHYRINOGEN OXIDASE"/>
    <property type="match status" value="1"/>
</dbReference>
<organism evidence="2">
    <name type="scientific">Haptolina brevifila</name>
    <dbReference type="NCBI Taxonomy" id="156173"/>
    <lineage>
        <taxon>Eukaryota</taxon>
        <taxon>Haptista</taxon>
        <taxon>Haptophyta</taxon>
        <taxon>Prymnesiophyceae</taxon>
        <taxon>Prymnesiales</taxon>
        <taxon>Prymnesiaceae</taxon>
        <taxon>Haptolina</taxon>
    </lineage>
</organism>